<gene>
    <name evidence="2" type="ORF">PDESU_05603</name>
</gene>
<dbReference type="PANTHER" id="PTHR34154">
    <property type="entry name" value="ALKALI-SENSITIVE LINKAGE PROTEIN 1"/>
    <property type="match status" value="1"/>
</dbReference>
<dbReference type="AlphaFoldDB" id="A0A6C2UAT3"/>
<name>A0A6C2UAT3_PONDE</name>
<protein>
    <recommendedName>
        <fullName evidence="1">Asl1-like glycosyl hydrolase catalytic domain-containing protein</fullName>
    </recommendedName>
</protein>
<evidence type="ECO:0000313" key="2">
    <source>
        <dbReference type="EMBL" id="VGO17009.1"/>
    </source>
</evidence>
<feature type="domain" description="Asl1-like glycosyl hydrolase catalytic" evidence="1">
    <location>
        <begin position="218"/>
        <end position="427"/>
    </location>
</feature>
<dbReference type="Proteomes" id="UP000366872">
    <property type="component" value="Unassembled WGS sequence"/>
</dbReference>
<reference evidence="2 3" key="1">
    <citation type="submission" date="2019-04" db="EMBL/GenBank/DDBJ databases">
        <authorList>
            <person name="Van Vliet M D."/>
        </authorList>
    </citation>
    <scope>NUCLEOTIDE SEQUENCE [LARGE SCALE GENOMIC DNA]</scope>
    <source>
        <strain evidence="2 3">F1</strain>
    </source>
</reference>
<keyword evidence="3" id="KW-1185">Reference proteome</keyword>
<dbReference type="PANTHER" id="PTHR34154:SF3">
    <property type="entry name" value="ALKALI-SENSITIVE LINKAGE PROTEIN 1"/>
    <property type="match status" value="1"/>
</dbReference>
<dbReference type="SUPFAM" id="SSF51445">
    <property type="entry name" value="(Trans)glycosidases"/>
    <property type="match status" value="1"/>
</dbReference>
<sequence length="439" mass="49337">MALLTASSLAAGGLKETVVKGGSRSLRQVNGWRIALEGETWLTLEDAEDPILRGEIDFRSPDAWVSFPALRPSEVNERFLRFLKVRGVAAKVGENVRLAPHVGGTLVIPHGPDYPALQTYERMSFGGGARSFKVHAYHRAKELGKDDDRIMSFVLKKGYMATLAENGDGSGASQVFIARDADLRVSKLPNELVGKVSFVRVFPWNWTAKKGFGGKLTTAEKLGAHWKYDWSANGESTLDMEFVPMRHNKSWDSFSKINAKQNVTHLLGFNEPMQKDQGNMTLEQCLDMWPKLQASGLRLGSPCPTDGKVDWLYEFIEKADERGLRVDFVAVHYYKANWSAEKLVGWLRAIHERTGRPIWLTEFNNGASWTKNHNPSPKENAKRIEEYCEAMEKADFIERYAVFNLGDKAHHRQVIIDGMPTPAGESYREVVSTEAYLGE</sequence>
<organism evidence="2 3">
    <name type="scientific">Pontiella desulfatans</name>
    <dbReference type="NCBI Taxonomy" id="2750659"/>
    <lineage>
        <taxon>Bacteria</taxon>
        <taxon>Pseudomonadati</taxon>
        <taxon>Kiritimatiellota</taxon>
        <taxon>Kiritimatiellia</taxon>
        <taxon>Kiritimatiellales</taxon>
        <taxon>Pontiellaceae</taxon>
        <taxon>Pontiella</taxon>
    </lineage>
</organism>
<dbReference type="InterPro" id="IPR017853">
    <property type="entry name" value="GH"/>
</dbReference>
<dbReference type="InterPro" id="IPR053183">
    <property type="entry name" value="ASL1"/>
</dbReference>
<dbReference type="InterPro" id="IPR024655">
    <property type="entry name" value="Asl1_glyco_hydro_catalytic"/>
</dbReference>
<dbReference type="Gene3D" id="2.60.20.10">
    <property type="entry name" value="Crystallins"/>
    <property type="match status" value="1"/>
</dbReference>
<dbReference type="Gene3D" id="3.20.20.80">
    <property type="entry name" value="Glycosidases"/>
    <property type="match status" value="1"/>
</dbReference>
<dbReference type="Pfam" id="PF11790">
    <property type="entry name" value="Glyco_hydro_cc"/>
    <property type="match status" value="1"/>
</dbReference>
<evidence type="ECO:0000259" key="1">
    <source>
        <dbReference type="Pfam" id="PF11790"/>
    </source>
</evidence>
<accession>A0A6C2UAT3</accession>
<proteinExistence type="predicted"/>
<dbReference type="EMBL" id="CAAHFG010000004">
    <property type="protein sequence ID" value="VGO17009.1"/>
    <property type="molecule type" value="Genomic_DNA"/>
</dbReference>
<evidence type="ECO:0000313" key="3">
    <source>
        <dbReference type="Proteomes" id="UP000366872"/>
    </source>
</evidence>